<evidence type="ECO:0000256" key="3">
    <source>
        <dbReference type="ARBA" id="ARBA00022737"/>
    </source>
</evidence>
<dbReference type="PRINTS" id="PR00320">
    <property type="entry name" value="GPROTEINBRPT"/>
</dbReference>
<accession>Q869X0</accession>
<keyword evidence="1" id="KW-0597">Phosphoprotein</keyword>
<dbReference type="VEuPathDB" id="AmoebaDB:DDB_G0275073"/>
<reference evidence="7 8" key="1">
    <citation type="journal article" date="2005" name="Nature">
        <title>The genome of the social amoeba Dictyostelium discoideum.</title>
        <authorList>
            <consortium name="The Dictyostelium discoideum Sequencing Consortium"/>
            <person name="Eichinger L."/>
            <person name="Pachebat J.A."/>
            <person name="Glockner G."/>
            <person name="Rajandream M.A."/>
            <person name="Sucgang R."/>
            <person name="Berriman M."/>
            <person name="Song J."/>
            <person name="Olsen R."/>
            <person name="Szafranski K."/>
            <person name="Xu Q."/>
            <person name="Tunggal B."/>
            <person name="Kummerfeld S."/>
            <person name="Madera M."/>
            <person name="Konfortov B.A."/>
            <person name="Rivero F."/>
            <person name="Bankier A.T."/>
            <person name="Lehmann R."/>
            <person name="Hamlin N."/>
            <person name="Davies R."/>
            <person name="Gaudet P."/>
            <person name="Fey P."/>
            <person name="Pilcher K."/>
            <person name="Chen G."/>
            <person name="Saunders D."/>
            <person name="Sodergren E."/>
            <person name="Davis P."/>
            <person name="Kerhornou A."/>
            <person name="Nie X."/>
            <person name="Hall N."/>
            <person name="Anjard C."/>
            <person name="Hemphill L."/>
            <person name="Bason N."/>
            <person name="Farbrother P."/>
            <person name="Desany B."/>
            <person name="Just E."/>
            <person name="Morio T."/>
            <person name="Rost R."/>
            <person name="Churcher C."/>
            <person name="Cooper J."/>
            <person name="Haydock S."/>
            <person name="van Driessche N."/>
            <person name="Cronin A."/>
            <person name="Goodhead I."/>
            <person name="Muzny D."/>
            <person name="Mourier T."/>
            <person name="Pain A."/>
            <person name="Lu M."/>
            <person name="Harper D."/>
            <person name="Lindsay R."/>
            <person name="Hauser H."/>
            <person name="James K."/>
            <person name="Quiles M."/>
            <person name="Madan Babu M."/>
            <person name="Saito T."/>
            <person name="Buchrieser C."/>
            <person name="Wardroper A."/>
            <person name="Felder M."/>
            <person name="Thangavelu M."/>
            <person name="Johnson D."/>
            <person name="Knights A."/>
            <person name="Loulseged H."/>
            <person name="Mungall K."/>
            <person name="Oliver K."/>
            <person name="Price C."/>
            <person name="Quail M.A."/>
            <person name="Urushihara H."/>
            <person name="Hernandez J."/>
            <person name="Rabbinowitsch E."/>
            <person name="Steffen D."/>
            <person name="Sanders M."/>
            <person name="Ma J."/>
            <person name="Kohara Y."/>
            <person name="Sharp S."/>
            <person name="Simmonds M."/>
            <person name="Spiegler S."/>
            <person name="Tivey A."/>
            <person name="Sugano S."/>
            <person name="White B."/>
            <person name="Walker D."/>
            <person name="Woodward J."/>
            <person name="Winckler T."/>
            <person name="Tanaka Y."/>
            <person name="Shaulsky G."/>
            <person name="Schleicher M."/>
            <person name="Weinstock G."/>
            <person name="Rosenthal A."/>
            <person name="Cox E.C."/>
            <person name="Chisholm R.L."/>
            <person name="Gibbs R."/>
            <person name="Loomis W.F."/>
            <person name="Platzer M."/>
            <person name="Kay R.R."/>
            <person name="Williams J."/>
            <person name="Dear P.H."/>
            <person name="Noegel A.A."/>
            <person name="Barrell B."/>
            <person name="Kuspa A."/>
        </authorList>
    </citation>
    <scope>NUCLEOTIDE SEQUENCE [LARGE SCALE GENOMIC DNA]</scope>
    <source>
        <strain evidence="7 8">AX4</strain>
    </source>
</reference>
<feature type="repeat" description="WD" evidence="4">
    <location>
        <begin position="259"/>
        <end position="301"/>
    </location>
</feature>
<dbReference type="KEGG" id="ddi:DDB_G0275073"/>
<dbReference type="STRING" id="44689.Q869X0"/>
<gene>
    <name evidence="7" type="primary">pwp1</name>
    <name evidence="7" type="ORF">DDB_G0275073</name>
</gene>
<dbReference type="SUPFAM" id="SSF50978">
    <property type="entry name" value="WD40 repeat-like"/>
    <property type="match status" value="1"/>
</dbReference>
<dbReference type="SMR" id="Q869X0"/>
<evidence type="ECO:0000313" key="7">
    <source>
        <dbReference type="EMBL" id="EAL69817.1"/>
    </source>
</evidence>
<feature type="region of interest" description="Disordered" evidence="5">
    <location>
        <begin position="236"/>
        <end position="264"/>
    </location>
</feature>
<comment type="caution">
    <text evidence="7">The sequence shown here is derived from an EMBL/GenBank/DDBJ whole genome shotgun (WGS) entry which is preliminary data.</text>
</comment>
<dbReference type="dictyBase" id="DDB_G0275073">
    <property type="gene designation" value="pwp1"/>
</dbReference>
<feature type="region of interest" description="Disordered" evidence="5">
    <location>
        <begin position="1"/>
        <end position="27"/>
    </location>
</feature>
<sequence>MISSIQWVPRGASNPFPKKFDPNGEDMEELNEEEIKAMQEEEEEDRIIEKKFEKGVPSVMNDKEKDFYKRYNFDDYDSDEGEQDEEERDENDHSRKTEEVGLKFINRAMKGLMFYKDTDSDPYLTNKEEEDIEDIEDVIIRPTDSILVSAIVTGEDDYSHLDIMVYEEECDNLYVHHDIILSSYPLALAWMDQNPINPQEKGSFMAVGTFEPSIEIWDLDVVDNLIPTVILGGKEEDSADPMKKPSAKKRGGKHNKFKEGSHRDGVMSLSWNSHQRNVLASGSSDNTVKVWDITTQQCLNTFTHHKDKVSCLHWNSHEKTALLIGSHDKHVSILDVRAPDSAYKWSVKGEVESLSWNPHNPKEFIVGTDDGRLLCYDATLGTAAAPVWSVQASQKGSVSCFSYCPGQVGFFATGSSDHTVKLWNLETSSNKPTLIESKNLGQEIFTLSFFENSPFLLAVGSETQRPNVIDTKRFISVQNSFGIARPENSKEPVFITNNKNKNNTEEEEEEIEEDTDSDHNDDEIEEEQEEEEQEKEITPPPKQTKKLNNTKNNKKDVKNRKKVGDSDEE</sequence>
<dbReference type="InterPro" id="IPR044285">
    <property type="entry name" value="PWP1"/>
</dbReference>
<dbReference type="FunCoup" id="Q869X0">
    <property type="interactions" value="1085"/>
</dbReference>
<keyword evidence="3" id="KW-0677">Repeat</keyword>
<dbReference type="GO" id="GO:0006364">
    <property type="term" value="P:rRNA processing"/>
    <property type="evidence" value="ECO:0000250"/>
    <property type="project" value="dictyBase"/>
</dbReference>
<organism evidence="7 8">
    <name type="scientific">Dictyostelium discoideum</name>
    <name type="common">Social amoeba</name>
    <dbReference type="NCBI Taxonomy" id="44689"/>
    <lineage>
        <taxon>Eukaryota</taxon>
        <taxon>Amoebozoa</taxon>
        <taxon>Evosea</taxon>
        <taxon>Eumycetozoa</taxon>
        <taxon>Dictyostelia</taxon>
        <taxon>Dictyosteliales</taxon>
        <taxon>Dictyosteliaceae</taxon>
        <taxon>Dictyostelium</taxon>
    </lineage>
</organism>
<dbReference type="AlphaFoldDB" id="Q869X0"/>
<feature type="compositionally biased region" description="Acidic residues" evidence="5">
    <location>
        <begin position="74"/>
        <end position="89"/>
    </location>
</feature>
<dbReference type="InterPro" id="IPR019775">
    <property type="entry name" value="WD40_repeat_CS"/>
</dbReference>
<proteinExistence type="predicted"/>
<evidence type="ECO:0000256" key="1">
    <source>
        <dbReference type="ARBA" id="ARBA00022553"/>
    </source>
</evidence>
<protein>
    <submittedName>
        <fullName evidence="7">WD40 repeat-containing protein</fullName>
    </submittedName>
</protein>
<evidence type="ECO:0000256" key="4">
    <source>
        <dbReference type="PROSITE-ProRule" id="PRU00221"/>
    </source>
</evidence>
<dbReference type="GO" id="GO:0005829">
    <property type="term" value="C:cytosol"/>
    <property type="evidence" value="ECO:0000250"/>
    <property type="project" value="dictyBase"/>
</dbReference>
<dbReference type="PhylomeDB" id="Q869X0"/>
<dbReference type="InParanoid" id="Q869X0"/>
<evidence type="ECO:0000259" key="6">
    <source>
        <dbReference type="Pfam" id="PF12894"/>
    </source>
</evidence>
<feature type="compositionally biased region" description="Basic residues" evidence="5">
    <location>
        <begin position="245"/>
        <end position="256"/>
    </location>
</feature>
<dbReference type="Gene3D" id="2.130.10.10">
    <property type="entry name" value="YVTN repeat-like/Quinoprotein amine dehydrogenase"/>
    <property type="match status" value="2"/>
</dbReference>
<dbReference type="InterPro" id="IPR015943">
    <property type="entry name" value="WD40/YVTN_repeat-like_dom_sf"/>
</dbReference>
<dbReference type="PROSITE" id="PS50082">
    <property type="entry name" value="WD_REPEATS_2"/>
    <property type="match status" value="2"/>
</dbReference>
<dbReference type="PROSITE" id="PS50294">
    <property type="entry name" value="WD_REPEATS_REGION"/>
    <property type="match status" value="1"/>
</dbReference>
<feature type="region of interest" description="Disordered" evidence="5">
    <location>
        <begin position="488"/>
        <end position="569"/>
    </location>
</feature>
<dbReference type="Proteomes" id="UP000002195">
    <property type="component" value="Unassembled WGS sequence"/>
</dbReference>
<dbReference type="eggNOG" id="KOG0270">
    <property type="taxonomic scope" value="Eukaryota"/>
</dbReference>
<evidence type="ECO:0000256" key="2">
    <source>
        <dbReference type="ARBA" id="ARBA00022574"/>
    </source>
</evidence>
<dbReference type="GO" id="GO:0005730">
    <property type="term" value="C:nucleolus"/>
    <property type="evidence" value="ECO:0000250"/>
    <property type="project" value="dictyBase"/>
</dbReference>
<name>Q869X0_DICDI</name>
<dbReference type="GO" id="GO:0005634">
    <property type="term" value="C:nucleus"/>
    <property type="evidence" value="ECO:0000318"/>
    <property type="project" value="GO_Central"/>
</dbReference>
<dbReference type="EMBL" id="AAFI02000013">
    <property type="protein sequence ID" value="EAL69817.1"/>
    <property type="molecule type" value="Genomic_DNA"/>
</dbReference>
<feature type="domain" description="Anaphase-promoting complex subunit 4-like WD40" evidence="6">
    <location>
        <begin position="260"/>
        <end position="316"/>
    </location>
</feature>
<feature type="compositionally biased region" description="Acidic residues" evidence="5">
    <location>
        <begin position="505"/>
        <end position="534"/>
    </location>
</feature>
<dbReference type="FunFam" id="2.130.10.10:FF:001779">
    <property type="entry name" value="Uncharacterized protein"/>
    <property type="match status" value="1"/>
</dbReference>
<feature type="region of interest" description="Disordered" evidence="5">
    <location>
        <begin position="71"/>
        <end position="97"/>
    </location>
</feature>
<dbReference type="OMA" id="CFVPRGV"/>
<dbReference type="InterPro" id="IPR024977">
    <property type="entry name" value="Apc4-like_WD40_dom"/>
</dbReference>
<dbReference type="SMART" id="SM00320">
    <property type="entry name" value="WD40"/>
    <property type="match status" value="4"/>
</dbReference>
<dbReference type="FunFam" id="2.130.10.10:FF:002888">
    <property type="entry name" value="Uncharacterized protein"/>
    <property type="match status" value="1"/>
</dbReference>
<dbReference type="PANTHER" id="PTHR14091">
    <property type="entry name" value="PERIODIC TRYPTOPHAN PROTEIN 1"/>
    <property type="match status" value="1"/>
</dbReference>
<dbReference type="Pfam" id="PF12894">
    <property type="entry name" value="ANAPC4_WD40"/>
    <property type="match status" value="1"/>
</dbReference>
<dbReference type="PANTHER" id="PTHR14091:SF0">
    <property type="entry name" value="PERIODIC TRYPTOPHAN PROTEIN 1 HOMOLOG"/>
    <property type="match status" value="1"/>
</dbReference>
<keyword evidence="8" id="KW-1185">Reference proteome</keyword>
<dbReference type="InterPro" id="IPR036322">
    <property type="entry name" value="WD40_repeat_dom_sf"/>
</dbReference>
<dbReference type="Pfam" id="PF00400">
    <property type="entry name" value="WD40"/>
    <property type="match status" value="1"/>
</dbReference>
<evidence type="ECO:0000313" key="8">
    <source>
        <dbReference type="Proteomes" id="UP000002195"/>
    </source>
</evidence>
<keyword evidence="2 4" id="KW-0853">WD repeat</keyword>
<dbReference type="RefSeq" id="XP_643788.1">
    <property type="nucleotide sequence ID" value="XM_638696.1"/>
</dbReference>
<evidence type="ECO:0000256" key="5">
    <source>
        <dbReference type="SAM" id="MobiDB-lite"/>
    </source>
</evidence>
<dbReference type="InterPro" id="IPR020472">
    <property type="entry name" value="WD40_PAC1"/>
</dbReference>
<feature type="repeat" description="WD" evidence="4">
    <location>
        <begin position="391"/>
        <end position="433"/>
    </location>
</feature>
<dbReference type="PaxDb" id="44689-DDB0235359"/>
<accession>Q554C3</accession>
<dbReference type="GeneID" id="8619833"/>
<dbReference type="InterPro" id="IPR001680">
    <property type="entry name" value="WD40_rpt"/>
</dbReference>
<dbReference type="PROSITE" id="PS00678">
    <property type="entry name" value="WD_REPEATS_1"/>
    <property type="match status" value="1"/>
</dbReference>
<dbReference type="HOGENOM" id="CLU_023867_0_1_1"/>